<dbReference type="PROSITE" id="PS50982">
    <property type="entry name" value="MBD"/>
    <property type="match status" value="1"/>
</dbReference>
<dbReference type="Pfam" id="PF01429">
    <property type="entry name" value="MBD"/>
    <property type="match status" value="1"/>
</dbReference>
<feature type="compositionally biased region" description="Polar residues" evidence="1">
    <location>
        <begin position="748"/>
        <end position="758"/>
    </location>
</feature>
<dbReference type="Gene3D" id="3.30.890.10">
    <property type="entry name" value="Methyl-cpg-binding Protein 2, Chain A"/>
    <property type="match status" value="1"/>
</dbReference>
<reference evidence="3 4" key="1">
    <citation type="submission" date="2024-10" db="EMBL/GenBank/DDBJ databases">
        <title>Updated reference genomes for cyclostephanoid diatoms.</title>
        <authorList>
            <person name="Roberts W.R."/>
            <person name="Alverson A.J."/>
        </authorList>
    </citation>
    <scope>NUCLEOTIDE SEQUENCE [LARGE SCALE GENOMIC DNA]</scope>
    <source>
        <strain evidence="3 4">AJA010-31</strain>
    </source>
</reference>
<feature type="region of interest" description="Disordered" evidence="1">
    <location>
        <begin position="1085"/>
        <end position="1107"/>
    </location>
</feature>
<dbReference type="SUPFAM" id="SSF54171">
    <property type="entry name" value="DNA-binding domain"/>
    <property type="match status" value="1"/>
</dbReference>
<comment type="caution">
    <text evidence="3">The sequence shown here is derived from an EMBL/GenBank/DDBJ whole genome shotgun (WGS) entry which is preliminary data.</text>
</comment>
<dbReference type="Proteomes" id="UP001530400">
    <property type="component" value="Unassembled WGS sequence"/>
</dbReference>
<sequence length="1827" mass="205521">MPYSNETTSERPKPIILSLKDEKFKSILYRHFRLLGTTKDRDKEVEAQQEIWDELTKDVAEPRHYCKLKDDKRIPISKQKAFEFIRDTIQRRHSTTHLWLEKSKADKLQKKQSTPIGKGELKALQSSHLLTEGGTPSDQSEDETLAAVAASKRVASDAAATTAALKRKSPRLKDEPMKTNNTSIDYSSYEDEPQSPDILLSMLDPYYKQTVFHYFEERKRDSSLSTVQATDEIYAKFRNYLRRTGGKYYKIGHKGGEKYEVNEDQVIKKIKTDLNKSNRYQNELSQTIVLDLGRDAKFSKVMYKYYKALASNATRKEEMATAKQVLNELRQRFAFFIRIVDGERVEIKDDEDIVLDVILAHIQSREQCKMMWLGNGGNQSERKRHHPTSEYSTTSSVPADQATSPPQFDDQSGRVPQPRPPSEIISVLDDRLPNRKQIAVTGRTPIETVSQLIQILHLITLKLNDMHGTQRRHCKVIRLYQLPEFGGDATGVPTLGELAKYMKASQVNIRQWYGMCEYAERRGYDLRLLGHERIDRHRGIFEEGVADEEIYVVNDSAEEAIEDYFDQVATAELSAIRERGKKKIVKSSLDELQESDDEMEVDAGTEMNGHDNDHIGKSKGSEILESTDEASGDASKQASLPLDSSPTQKTTDLNPCLLEDGKVKIKAINDPGSNGSADTGADLAINAGHSNVSELKQDDKIDDLEDSLEPPLVNHDLPFDDATLSHDVSHSNEARDPNGTLDEEVDESYSQMKSSIPQISDAIAETNRKQPTEKSADDITPEEEAAAMKPSPTSKQVTDVLLSKIRKGSRIMVRWGKDGALYKATVKKVQLDSDEPTIKIHYDGKKSHIRDSISSESIHSIIDQENMLLNSAKTSNDTYSRNDQSHIALKDLLRGKYPNSLPLEKLEHREQCYELGAGWTVYITSRRNQVGQKRLRADRYFISPSGKSFQSIKELENYRLERPEEFDLYPVTEDSNCAVAEEPAALLNNIRKPDANAPSALSRTNADGNETETPEIKATLPQCQDLSANPNPETEISHFGVDSFSPLMMGNPGPAIEDSHSDHEFLSSLMDEKGLLFGEEELEEDLSTLPTRDQSRETQSVATDTMQSCTLKPMTSCMKCPSPSPKERESGDAVKKNVHVHFAEEEPDLPQDEALEPDNEVRKKGLSPRMKHNKKALIGGIVPLFAMDVPVDAEFAGYLGDGHSDSDSEIDSDEEYFPGPPRVAAFLRDPSQLSPKSSPISMQDRGSTSFVRISPIALRSTDKGANKGTVSHQYPTRPSKLAPDAKSSHSPNEVTAINSKPAHSAFVTAPRTAQPGLTPPIFPPTSSPLKRASAKKGEVQLFAFEYNGTHDEASNQRPKRKLKAIVRFDPDMAEKQTNGCRAGIGFACPRCDSICDYSSKMCHECHLECYYEAGVGVVSLKDRDLISSTQTVVPPAKKPRMQYSRLEGVLCNCTYCDKGHFSIQGIYAHHGRAHGDTAGKKLDWSRVTFSCPFCKSNEVLSLSQVEKHVRDYHPGCELVTPNTNKPSRHKSRSKATSPPPSSLVGSRVTRAKPESSPRHESPDTVPKWEKLDHRSLLPDCKKDYPREIPNIIDLIEEQCKVQENEIAIALDQRQKLCKAEAEMEAKLLDDDRLAYQRGIRERTRHADAERIEKQRFTEAQKLLAMQYEYENRNRKRTRDEVEADKLCSKPIVFSGTKGRHLPGEKSSCKYDQCELCKTDSLYLQSVMLASEIASMKKDDPSSQILLPKATVLKPSFQAINKSYLSEAEEQFEQGAKVEKKSRRDVATAKRLRAEEDKLFKMRSDQRSLEFMNRYNEGLIQDAWKSTR</sequence>
<feature type="compositionally biased region" description="Basic and acidic residues" evidence="1">
    <location>
        <begin position="1551"/>
        <end position="1570"/>
    </location>
</feature>
<dbReference type="InterPro" id="IPR001739">
    <property type="entry name" value="Methyl_CpG_DNA-bd"/>
</dbReference>
<name>A0ABD3PGG2_9STRA</name>
<feature type="region of interest" description="Disordered" evidence="1">
    <location>
        <begin position="159"/>
        <end position="191"/>
    </location>
</feature>
<feature type="region of interest" description="Disordered" evidence="1">
    <location>
        <begin position="1261"/>
        <end position="1293"/>
    </location>
</feature>
<keyword evidence="4" id="KW-1185">Reference proteome</keyword>
<feature type="region of interest" description="Disordered" evidence="1">
    <location>
        <begin position="705"/>
        <end position="795"/>
    </location>
</feature>
<gene>
    <name evidence="3" type="ORF">ACHAWO_009399</name>
</gene>
<feature type="compositionally biased region" description="Acidic residues" evidence="1">
    <location>
        <begin position="591"/>
        <end position="603"/>
    </location>
</feature>
<organism evidence="3 4">
    <name type="scientific">Cyclotella atomus</name>
    <dbReference type="NCBI Taxonomy" id="382360"/>
    <lineage>
        <taxon>Eukaryota</taxon>
        <taxon>Sar</taxon>
        <taxon>Stramenopiles</taxon>
        <taxon>Ochrophyta</taxon>
        <taxon>Bacillariophyta</taxon>
        <taxon>Coscinodiscophyceae</taxon>
        <taxon>Thalassiosirophycidae</taxon>
        <taxon>Stephanodiscales</taxon>
        <taxon>Stephanodiscaceae</taxon>
        <taxon>Cyclotella</taxon>
    </lineage>
</organism>
<feature type="region of interest" description="Disordered" evidence="1">
    <location>
        <begin position="992"/>
        <end position="1013"/>
    </location>
</feature>
<feature type="compositionally biased region" description="Polar residues" evidence="1">
    <location>
        <begin position="999"/>
        <end position="1008"/>
    </location>
</feature>
<feature type="compositionally biased region" description="Polar residues" evidence="1">
    <location>
        <begin position="389"/>
        <end position="410"/>
    </location>
</feature>
<feature type="domain" description="MBD" evidence="2">
    <location>
        <begin position="905"/>
        <end position="976"/>
    </location>
</feature>
<dbReference type="EMBL" id="JALLPJ020000686">
    <property type="protein sequence ID" value="KAL3785565.1"/>
    <property type="molecule type" value="Genomic_DNA"/>
</dbReference>
<feature type="region of interest" description="Disordered" evidence="1">
    <location>
        <begin position="1514"/>
        <end position="1570"/>
    </location>
</feature>
<feature type="region of interest" description="Disordered" evidence="1">
    <location>
        <begin position="373"/>
        <end position="424"/>
    </location>
</feature>
<feature type="compositionally biased region" description="Basic and acidic residues" evidence="1">
    <location>
        <begin position="723"/>
        <end position="736"/>
    </location>
</feature>
<feature type="region of interest" description="Disordered" evidence="1">
    <location>
        <begin position="587"/>
        <end position="655"/>
    </location>
</feature>
<evidence type="ECO:0000259" key="2">
    <source>
        <dbReference type="PROSITE" id="PS50982"/>
    </source>
</evidence>
<proteinExistence type="predicted"/>
<feature type="compositionally biased region" description="Basic and acidic residues" evidence="1">
    <location>
        <begin position="766"/>
        <end position="777"/>
    </location>
</feature>
<evidence type="ECO:0000256" key="1">
    <source>
        <dbReference type="SAM" id="MobiDB-lite"/>
    </source>
</evidence>
<feature type="compositionally biased region" description="Basic and acidic residues" evidence="1">
    <location>
        <begin position="608"/>
        <end position="622"/>
    </location>
</feature>
<evidence type="ECO:0000313" key="3">
    <source>
        <dbReference type="EMBL" id="KAL3785565.1"/>
    </source>
</evidence>
<accession>A0ABD3PGG2</accession>
<dbReference type="InterPro" id="IPR016177">
    <property type="entry name" value="DNA-bd_dom_sf"/>
</dbReference>
<feature type="compositionally biased region" description="Polar residues" evidence="1">
    <location>
        <begin position="634"/>
        <end position="653"/>
    </location>
</feature>
<evidence type="ECO:0000313" key="4">
    <source>
        <dbReference type="Proteomes" id="UP001530400"/>
    </source>
</evidence>
<feature type="compositionally biased region" description="Polar residues" evidence="1">
    <location>
        <begin position="1088"/>
        <end position="1107"/>
    </location>
</feature>
<protein>
    <recommendedName>
        <fullName evidence="2">MBD domain-containing protein</fullName>
    </recommendedName>
</protein>